<feature type="domain" description="Band 7" evidence="4">
    <location>
        <begin position="55"/>
        <end position="213"/>
    </location>
</feature>
<dbReference type="RefSeq" id="WP_284312705.1">
    <property type="nucleotide sequence ID" value="NZ_BSPC01000024.1"/>
</dbReference>
<proteinExistence type="inferred from homology"/>
<accession>A0ABQ6CIW9</accession>
<feature type="transmembrane region" description="Helical" evidence="3">
    <location>
        <begin position="79"/>
        <end position="96"/>
    </location>
</feature>
<dbReference type="InterPro" id="IPR001972">
    <property type="entry name" value="Stomatin_HflK_fam"/>
</dbReference>
<evidence type="ECO:0000313" key="6">
    <source>
        <dbReference type="Proteomes" id="UP001156882"/>
    </source>
</evidence>
<name>A0ABQ6CIW9_9HYPH</name>
<dbReference type="SMART" id="SM00244">
    <property type="entry name" value="PHB"/>
    <property type="match status" value="1"/>
</dbReference>
<gene>
    <name evidence="5" type="ORF">GCM10007874_27160</name>
</gene>
<keyword evidence="3" id="KW-0812">Transmembrane</keyword>
<evidence type="ECO:0000256" key="1">
    <source>
        <dbReference type="ARBA" id="ARBA00004167"/>
    </source>
</evidence>
<keyword evidence="6" id="KW-1185">Reference proteome</keyword>
<dbReference type="PRINTS" id="PR00721">
    <property type="entry name" value="STOMATIN"/>
</dbReference>
<dbReference type="InterPro" id="IPR001107">
    <property type="entry name" value="Band_7"/>
</dbReference>
<evidence type="ECO:0000256" key="3">
    <source>
        <dbReference type="SAM" id="Phobius"/>
    </source>
</evidence>
<dbReference type="EMBL" id="BSPC01000024">
    <property type="protein sequence ID" value="GLS19699.1"/>
    <property type="molecule type" value="Genomic_DNA"/>
</dbReference>
<feature type="transmembrane region" description="Helical" evidence="3">
    <location>
        <begin position="37"/>
        <end position="58"/>
    </location>
</feature>
<comment type="caution">
    <text evidence="5">The sequence shown here is derived from an EMBL/GenBank/DDBJ whole genome shotgun (WGS) entry which is preliminary data.</text>
</comment>
<keyword evidence="3" id="KW-1133">Transmembrane helix</keyword>
<dbReference type="PANTHER" id="PTHR10264">
    <property type="entry name" value="BAND 7 PROTEIN-RELATED"/>
    <property type="match status" value="1"/>
</dbReference>
<dbReference type="InterPro" id="IPR043202">
    <property type="entry name" value="Band-7_stomatin-like"/>
</dbReference>
<evidence type="ECO:0000259" key="4">
    <source>
        <dbReference type="SMART" id="SM00244"/>
    </source>
</evidence>
<dbReference type="Pfam" id="PF01145">
    <property type="entry name" value="Band_7"/>
    <property type="match status" value="1"/>
</dbReference>
<comment type="similarity">
    <text evidence="2">Belongs to the band 7/mec-2 family.</text>
</comment>
<dbReference type="SUPFAM" id="SSF117892">
    <property type="entry name" value="Band 7/SPFH domain"/>
    <property type="match status" value="1"/>
</dbReference>
<organism evidence="5 6">
    <name type="scientific">Labrys miyagiensis</name>
    <dbReference type="NCBI Taxonomy" id="346912"/>
    <lineage>
        <taxon>Bacteria</taxon>
        <taxon>Pseudomonadati</taxon>
        <taxon>Pseudomonadota</taxon>
        <taxon>Alphaproteobacteria</taxon>
        <taxon>Hyphomicrobiales</taxon>
        <taxon>Xanthobacteraceae</taxon>
        <taxon>Labrys</taxon>
    </lineage>
</organism>
<sequence length="295" mass="31920">MRNISVSGSNALATLLSTIFLVLGVLAAAAGYRNDQTALYILAGLLLIISFLIPRSLVIADQWERKIVLRLGRYQGLRGPGLFFIIPFIDTVAASIDQRIQTVAFNAEQALTRDTVPVNVDAIIFWQVHDTERAALEITDYRGAISQVAQTSLREMIGSTDLSSLLSERKKSDERLREEIGAKTAEWGVSVITVEIRDVAIPAALQDAMSRKAQAEREKEARVILGSSEQQVAQTFVAAAEIYAKTPGAMQLRAMNLIYEATKERGMTIVIPSSMADSMNPGLLGGLVGAGTIGA</sequence>
<dbReference type="Proteomes" id="UP001156882">
    <property type="component" value="Unassembled WGS sequence"/>
</dbReference>
<dbReference type="Gene3D" id="6.10.250.2090">
    <property type="match status" value="1"/>
</dbReference>
<evidence type="ECO:0000313" key="5">
    <source>
        <dbReference type="EMBL" id="GLS19699.1"/>
    </source>
</evidence>
<dbReference type="PANTHER" id="PTHR10264:SF19">
    <property type="entry name" value="AT06885P-RELATED"/>
    <property type="match status" value="1"/>
</dbReference>
<keyword evidence="3" id="KW-0472">Membrane</keyword>
<dbReference type="InterPro" id="IPR036013">
    <property type="entry name" value="Band_7/SPFH_dom_sf"/>
</dbReference>
<evidence type="ECO:0000256" key="2">
    <source>
        <dbReference type="ARBA" id="ARBA00008164"/>
    </source>
</evidence>
<protein>
    <submittedName>
        <fullName evidence="5">Membrane protein</fullName>
    </submittedName>
</protein>
<reference evidence="6" key="1">
    <citation type="journal article" date="2019" name="Int. J. Syst. Evol. Microbiol.">
        <title>The Global Catalogue of Microorganisms (GCM) 10K type strain sequencing project: providing services to taxonomists for standard genome sequencing and annotation.</title>
        <authorList>
            <consortium name="The Broad Institute Genomics Platform"/>
            <consortium name="The Broad Institute Genome Sequencing Center for Infectious Disease"/>
            <person name="Wu L."/>
            <person name="Ma J."/>
        </authorList>
    </citation>
    <scope>NUCLEOTIDE SEQUENCE [LARGE SCALE GENOMIC DNA]</scope>
    <source>
        <strain evidence="6">NBRC 101365</strain>
    </source>
</reference>
<comment type="subcellular location">
    <subcellularLocation>
        <location evidence="1">Membrane</location>
        <topology evidence="1">Single-pass membrane protein</topology>
    </subcellularLocation>
</comment>
<dbReference type="Gene3D" id="3.30.479.30">
    <property type="entry name" value="Band 7 domain"/>
    <property type="match status" value="1"/>
</dbReference>
<dbReference type="CDD" id="cd13775">
    <property type="entry name" value="SPFH_eoslipins_u3"/>
    <property type="match status" value="1"/>
</dbReference>